<reference evidence="5" key="1">
    <citation type="submission" date="2025-08" db="UniProtKB">
        <authorList>
            <consortium name="RefSeq"/>
        </authorList>
    </citation>
    <scope>IDENTIFICATION</scope>
</reference>
<feature type="transmembrane region" description="Helical" evidence="2">
    <location>
        <begin position="90"/>
        <end position="111"/>
    </location>
</feature>
<keyword evidence="2" id="KW-1133">Transmembrane helix</keyword>
<dbReference type="PANTHER" id="PTHR14636">
    <property type="entry name" value="TPA-INDUCED TRANSMEMBRANE PROTEIN"/>
    <property type="match status" value="1"/>
</dbReference>
<dbReference type="Pfam" id="PF01390">
    <property type="entry name" value="SEA"/>
    <property type="match status" value="1"/>
</dbReference>
<keyword evidence="2 5" id="KW-0812">Transmembrane</keyword>
<feature type="region of interest" description="Disordered" evidence="1">
    <location>
        <begin position="7"/>
        <end position="32"/>
    </location>
</feature>
<protein>
    <submittedName>
        <fullName evidence="5">TPA-induced transmembrane protein</fullName>
    </submittedName>
</protein>
<organism evidence="4 5">
    <name type="scientific">Betta splendens</name>
    <name type="common">Siamese fighting fish</name>
    <dbReference type="NCBI Taxonomy" id="158456"/>
    <lineage>
        <taxon>Eukaryota</taxon>
        <taxon>Metazoa</taxon>
        <taxon>Chordata</taxon>
        <taxon>Craniata</taxon>
        <taxon>Vertebrata</taxon>
        <taxon>Euteleostomi</taxon>
        <taxon>Actinopterygii</taxon>
        <taxon>Neopterygii</taxon>
        <taxon>Teleostei</taxon>
        <taxon>Neoteleostei</taxon>
        <taxon>Acanthomorphata</taxon>
        <taxon>Anabantaria</taxon>
        <taxon>Anabantiformes</taxon>
        <taxon>Anabantoidei</taxon>
        <taxon>Osphronemidae</taxon>
        <taxon>Betta</taxon>
    </lineage>
</organism>
<evidence type="ECO:0000313" key="5">
    <source>
        <dbReference type="RefSeq" id="XP_029028125.1"/>
    </source>
</evidence>
<keyword evidence="2" id="KW-0472">Membrane</keyword>
<dbReference type="GeneID" id="114868573"/>
<proteinExistence type="predicted"/>
<dbReference type="SUPFAM" id="SSF82671">
    <property type="entry name" value="SEA domain"/>
    <property type="match status" value="1"/>
</dbReference>
<accession>A0A6P7PDQ9</accession>
<feature type="compositionally biased region" description="Basic and acidic residues" evidence="1">
    <location>
        <begin position="21"/>
        <end position="32"/>
    </location>
</feature>
<sequence length="249" mass="27637">MELQDIKISGNDGPASSQATDHVDGTAKRTGASEREALLSQQAHGNNAEMLLSAEAAARRPLAKANAIETSCSGRVKREMDTVLCSRVRLWMVVLGIMVLIIAVISIAVIVCSAMREDEDDKFDPSLFTVPLYFRGSFKLPNLDLSHLVQSNSSKQLAEDLEGMITSLFQSSPALGRYFSGVQINYLGNGSVIVNYQLRFLMPEDEQEQLTRFTLSRDTACSVFRQFLYEQEPRESERLYIEPASLSMS</sequence>
<dbReference type="InterPro" id="IPR036364">
    <property type="entry name" value="SEA_dom_sf"/>
</dbReference>
<dbReference type="OrthoDB" id="8879801at2759"/>
<dbReference type="AlphaFoldDB" id="A0A6P7PDQ9"/>
<dbReference type="Gene3D" id="3.30.70.960">
    <property type="entry name" value="SEA domain"/>
    <property type="match status" value="1"/>
</dbReference>
<dbReference type="PANTHER" id="PTHR14636:SF1">
    <property type="entry name" value="TPA-INDUCED TRANSMEMBRANE PROTEIN"/>
    <property type="match status" value="1"/>
</dbReference>
<evidence type="ECO:0000256" key="1">
    <source>
        <dbReference type="SAM" id="MobiDB-lite"/>
    </source>
</evidence>
<dbReference type="RefSeq" id="XP_029028125.1">
    <property type="nucleotide sequence ID" value="XM_029172292.3"/>
</dbReference>
<dbReference type="PROSITE" id="PS50024">
    <property type="entry name" value="SEA"/>
    <property type="match status" value="1"/>
</dbReference>
<gene>
    <name evidence="5" type="primary">LOC114868573</name>
</gene>
<evidence type="ECO:0000256" key="2">
    <source>
        <dbReference type="SAM" id="Phobius"/>
    </source>
</evidence>
<dbReference type="Proteomes" id="UP000515150">
    <property type="component" value="Chromosome 13"/>
</dbReference>
<dbReference type="KEGG" id="bspl:114868573"/>
<dbReference type="InParanoid" id="A0A6P7PDQ9"/>
<keyword evidence="4" id="KW-1185">Reference proteome</keyword>
<evidence type="ECO:0000313" key="4">
    <source>
        <dbReference type="Proteomes" id="UP000515150"/>
    </source>
</evidence>
<dbReference type="InterPro" id="IPR000082">
    <property type="entry name" value="SEA_dom"/>
</dbReference>
<evidence type="ECO:0000259" key="3">
    <source>
        <dbReference type="PROSITE" id="PS50024"/>
    </source>
</evidence>
<name>A0A6P7PDQ9_BETSP</name>
<dbReference type="InterPro" id="IPR033223">
    <property type="entry name" value="TTMP"/>
</dbReference>
<feature type="domain" description="SEA" evidence="3">
    <location>
        <begin position="126"/>
        <end position="249"/>
    </location>
</feature>